<dbReference type="Gene3D" id="3.40.50.12780">
    <property type="entry name" value="N-terminal domain of ligase-like"/>
    <property type="match status" value="1"/>
</dbReference>
<comment type="caution">
    <text evidence="14">The sequence shown here is derived from an EMBL/GenBank/DDBJ whole genome shotgun (WGS) entry which is preliminary data.</text>
</comment>
<dbReference type="InterPro" id="IPR000873">
    <property type="entry name" value="AMP-dep_synth/lig_dom"/>
</dbReference>
<dbReference type="PANTHER" id="PTHR43767">
    <property type="entry name" value="LONG-CHAIN-FATTY-ACID--COA LIGASE"/>
    <property type="match status" value="1"/>
</dbReference>
<comment type="cofactor">
    <cofactor evidence="1">
        <name>Mg(2+)</name>
        <dbReference type="ChEBI" id="CHEBI:18420"/>
    </cofactor>
</comment>
<dbReference type="PROSITE" id="PS00455">
    <property type="entry name" value="AMP_BINDING"/>
    <property type="match status" value="1"/>
</dbReference>
<keyword evidence="7" id="KW-0460">Magnesium</keyword>
<evidence type="ECO:0000256" key="10">
    <source>
        <dbReference type="ARBA" id="ARBA00039545"/>
    </source>
</evidence>
<sequence length="577" mass="62707">MHRSFVTNIKYKNKHWMGIGMNVQEAAIQAQLAIGVSNKQPALPADSLLAMWQQAVADSGERPAFTCLGQTLSYAEIDQLGERIAGYFHTQLGLAAGDRLAIQLPNLLQYPIVVIAAWKLGLVIVNTNPMYTHRELVHQFNDSGAKAVVVLDQFYDTLQAALPETGIEHVVVTRAIDLLPQPKKTLLTAVTKVLGKRPSLPAQGIISFTDMLAGQSAYPSHTPAYDDISALQYTGGTTGVSKGVMLTQGSLMSNVAQTMDMVSAGGRSVKYFTTVSPLPLYHIYAWMLNMGLMPATRGHSVLIPDPRNIPMFVGAIKSLKFEIFCGLNSLFVALLQDSKFQKLDFSKLQITLSGGMALMDAVAHEWHEATGCVVSEGYGMTESSPVISMNPSGHEKIGTAGIPLPGTEIKVVDENGVEQDVGGVGELCVRGAQVMKGYWQREAQTEEVIVDGWLHTGDIVTVDEQGYIKIVDRLKDMIIVSGFNVYPNELEQALTLHPDVLECAAIGVADAKAGEVVKMFVVANNASLTTEQVVEFCKANMAGYKVPKFVEFREDLPKSNVGKVLRKELKAEELAKL</sequence>
<evidence type="ECO:0000256" key="1">
    <source>
        <dbReference type="ARBA" id="ARBA00001946"/>
    </source>
</evidence>
<feature type="domain" description="AMP-dependent synthetase/ligase" evidence="12">
    <location>
        <begin position="53"/>
        <end position="439"/>
    </location>
</feature>
<evidence type="ECO:0000256" key="3">
    <source>
        <dbReference type="ARBA" id="ARBA00005005"/>
    </source>
</evidence>
<dbReference type="GO" id="GO:0005524">
    <property type="term" value="F:ATP binding"/>
    <property type="evidence" value="ECO:0007669"/>
    <property type="project" value="UniProtKB-KW"/>
</dbReference>
<evidence type="ECO:0000256" key="6">
    <source>
        <dbReference type="ARBA" id="ARBA00022840"/>
    </source>
</evidence>
<evidence type="ECO:0000313" key="15">
    <source>
        <dbReference type="Proteomes" id="UP000005555"/>
    </source>
</evidence>
<keyword evidence="6" id="KW-0067">ATP-binding</keyword>
<evidence type="ECO:0000256" key="11">
    <source>
        <dbReference type="ARBA" id="ARBA00042773"/>
    </source>
</evidence>
<dbReference type="GO" id="GO:0004467">
    <property type="term" value="F:long-chain fatty acid-CoA ligase activity"/>
    <property type="evidence" value="ECO:0007669"/>
    <property type="project" value="UniProtKB-EC"/>
</dbReference>
<gene>
    <name evidence="14" type="ORF">GB2207_02152</name>
</gene>
<protein>
    <recommendedName>
        <fullName evidence="10">Long-chain-fatty-acid--CoA ligase</fullName>
        <ecNumber evidence="9">6.2.1.3</ecNumber>
    </recommendedName>
    <alternativeName>
        <fullName evidence="11">Long-chain acyl-CoA synthetase</fullName>
    </alternativeName>
</protein>
<keyword evidence="14" id="KW-0808">Transferase</keyword>
<dbReference type="InterPro" id="IPR020845">
    <property type="entry name" value="AMP-binding_CS"/>
</dbReference>
<dbReference type="Gene3D" id="3.30.300.30">
    <property type="match status" value="1"/>
</dbReference>
<evidence type="ECO:0000259" key="13">
    <source>
        <dbReference type="Pfam" id="PF13193"/>
    </source>
</evidence>
<evidence type="ECO:0000256" key="8">
    <source>
        <dbReference type="ARBA" id="ARBA00023136"/>
    </source>
</evidence>
<dbReference type="GO" id="GO:0016020">
    <property type="term" value="C:membrane"/>
    <property type="evidence" value="ECO:0007669"/>
    <property type="project" value="UniProtKB-SubCell"/>
</dbReference>
<name>Q1YTB9_9GAMM</name>
<dbReference type="EMBL" id="AAPI01000002">
    <property type="protein sequence ID" value="EAS47568.1"/>
    <property type="molecule type" value="Genomic_DNA"/>
</dbReference>
<accession>Q1YTB9</accession>
<evidence type="ECO:0000256" key="9">
    <source>
        <dbReference type="ARBA" id="ARBA00026121"/>
    </source>
</evidence>
<dbReference type="SUPFAM" id="SSF56801">
    <property type="entry name" value="Acetyl-CoA synthetase-like"/>
    <property type="match status" value="1"/>
</dbReference>
<dbReference type="GO" id="GO:0016746">
    <property type="term" value="F:acyltransferase activity"/>
    <property type="evidence" value="ECO:0007669"/>
    <property type="project" value="UniProtKB-KW"/>
</dbReference>
<evidence type="ECO:0000256" key="2">
    <source>
        <dbReference type="ARBA" id="ARBA00004170"/>
    </source>
</evidence>
<dbReference type="FunFam" id="3.30.300.30:FF:000006">
    <property type="entry name" value="Long-chain-fatty-acid--CoA ligase FadD"/>
    <property type="match status" value="1"/>
</dbReference>
<dbReference type="HOGENOM" id="CLU_000022_59_9_6"/>
<evidence type="ECO:0000256" key="5">
    <source>
        <dbReference type="ARBA" id="ARBA00022741"/>
    </source>
</evidence>
<dbReference type="InterPro" id="IPR025110">
    <property type="entry name" value="AMP-bd_C"/>
</dbReference>
<dbReference type="InterPro" id="IPR045851">
    <property type="entry name" value="AMP-bd_C_sf"/>
</dbReference>
<keyword evidence="4" id="KW-0436">Ligase</keyword>
<dbReference type="InterPro" id="IPR042099">
    <property type="entry name" value="ANL_N_sf"/>
</dbReference>
<keyword evidence="14" id="KW-0012">Acyltransferase</keyword>
<proteinExistence type="predicted"/>
<reference evidence="14 15" key="1">
    <citation type="submission" date="2006-03" db="EMBL/GenBank/DDBJ databases">
        <authorList>
            <person name="Giovannoni S.J."/>
            <person name="Cho J.-C."/>
            <person name="Ferriera S."/>
            <person name="Johnson J."/>
            <person name="Kravitz S."/>
            <person name="Halpern A."/>
            <person name="Remington K."/>
            <person name="Beeson K."/>
            <person name="Tran B."/>
            <person name="Rogers Y.-H."/>
            <person name="Friedman R."/>
            <person name="Venter J.C."/>
        </authorList>
    </citation>
    <scope>NUCLEOTIDE SEQUENCE [LARGE SCALE GENOMIC DNA]</scope>
    <source>
        <strain evidence="14 15">HTCC2207</strain>
    </source>
</reference>
<dbReference type="eggNOG" id="COG0318">
    <property type="taxonomic scope" value="Bacteria"/>
</dbReference>
<evidence type="ECO:0000256" key="4">
    <source>
        <dbReference type="ARBA" id="ARBA00022598"/>
    </source>
</evidence>
<dbReference type="EC" id="6.2.1.3" evidence="9"/>
<dbReference type="Proteomes" id="UP000005555">
    <property type="component" value="Unassembled WGS sequence"/>
</dbReference>
<dbReference type="AlphaFoldDB" id="Q1YTB9"/>
<feature type="domain" description="AMP-binding enzyme C-terminal" evidence="13">
    <location>
        <begin position="489"/>
        <end position="563"/>
    </location>
</feature>
<keyword evidence="8" id="KW-0472">Membrane</keyword>
<dbReference type="Pfam" id="PF13193">
    <property type="entry name" value="AMP-binding_C"/>
    <property type="match status" value="1"/>
</dbReference>
<evidence type="ECO:0000313" key="14">
    <source>
        <dbReference type="EMBL" id="EAS47568.1"/>
    </source>
</evidence>
<evidence type="ECO:0000256" key="7">
    <source>
        <dbReference type="ARBA" id="ARBA00022842"/>
    </source>
</evidence>
<evidence type="ECO:0000259" key="12">
    <source>
        <dbReference type="Pfam" id="PF00501"/>
    </source>
</evidence>
<dbReference type="Pfam" id="PF00501">
    <property type="entry name" value="AMP-binding"/>
    <property type="match status" value="1"/>
</dbReference>
<dbReference type="STRING" id="314287.GB2207_02152"/>
<comment type="pathway">
    <text evidence="3">Lipid metabolism; fatty acid beta-oxidation.</text>
</comment>
<keyword evidence="15" id="KW-1185">Reference proteome</keyword>
<keyword evidence="5" id="KW-0547">Nucleotide-binding</keyword>
<organism evidence="14 15">
    <name type="scientific">gamma proteobacterium HTCC2207</name>
    <dbReference type="NCBI Taxonomy" id="314287"/>
    <lineage>
        <taxon>Bacteria</taxon>
        <taxon>Pseudomonadati</taxon>
        <taxon>Pseudomonadota</taxon>
        <taxon>Gammaproteobacteria</taxon>
        <taxon>Cellvibrionales</taxon>
        <taxon>Porticoccaceae</taxon>
        <taxon>SAR92 clade</taxon>
    </lineage>
</organism>
<comment type="subcellular location">
    <subcellularLocation>
        <location evidence="2">Membrane</location>
        <topology evidence="2">Peripheral membrane protein</topology>
    </subcellularLocation>
</comment>
<dbReference type="PANTHER" id="PTHR43767:SF8">
    <property type="entry name" value="LONG-CHAIN-FATTY-ACID--COA LIGASE"/>
    <property type="match status" value="1"/>
</dbReference>
<dbReference type="InterPro" id="IPR050237">
    <property type="entry name" value="ATP-dep_AMP-bd_enzyme"/>
</dbReference>
<dbReference type="CDD" id="cd05936">
    <property type="entry name" value="FC-FACS_FadD_like"/>
    <property type="match status" value="1"/>
</dbReference>